<reference evidence="1 2" key="1">
    <citation type="journal article" date="2015" name="Genome Biol.">
        <title>Comparative genomics of Steinernema reveals deeply conserved gene regulatory networks.</title>
        <authorList>
            <person name="Dillman A.R."/>
            <person name="Macchietto M."/>
            <person name="Porter C.F."/>
            <person name="Rogers A."/>
            <person name="Williams B."/>
            <person name="Antoshechkin I."/>
            <person name="Lee M.M."/>
            <person name="Goodwin Z."/>
            <person name="Lu X."/>
            <person name="Lewis E.E."/>
            <person name="Goodrich-Blair H."/>
            <person name="Stock S.P."/>
            <person name="Adams B.J."/>
            <person name="Sternberg P.W."/>
            <person name="Mortazavi A."/>
        </authorList>
    </citation>
    <scope>NUCLEOTIDE SEQUENCE [LARGE SCALE GENOMIC DNA]</scope>
    <source>
        <strain evidence="1 2">ALL</strain>
    </source>
</reference>
<protein>
    <submittedName>
        <fullName evidence="1">Uncharacterized protein</fullName>
    </submittedName>
</protein>
<keyword evidence="2" id="KW-1185">Reference proteome</keyword>
<evidence type="ECO:0000313" key="2">
    <source>
        <dbReference type="Proteomes" id="UP000298663"/>
    </source>
</evidence>
<reference evidence="1 2" key="2">
    <citation type="journal article" date="2019" name="G3 (Bethesda)">
        <title>Hybrid Assembly of the Genome of the Entomopathogenic Nematode Steinernema carpocapsae Identifies the X-Chromosome.</title>
        <authorList>
            <person name="Serra L."/>
            <person name="Macchietto M."/>
            <person name="Macias-Munoz A."/>
            <person name="McGill C.J."/>
            <person name="Rodriguez I.M."/>
            <person name="Rodriguez B."/>
            <person name="Murad R."/>
            <person name="Mortazavi A."/>
        </authorList>
    </citation>
    <scope>NUCLEOTIDE SEQUENCE [LARGE SCALE GENOMIC DNA]</scope>
    <source>
        <strain evidence="1 2">ALL</strain>
    </source>
</reference>
<comment type="caution">
    <text evidence="1">The sequence shown here is derived from an EMBL/GenBank/DDBJ whole genome shotgun (WGS) entry which is preliminary data.</text>
</comment>
<dbReference type="Proteomes" id="UP000298663">
    <property type="component" value="Unassembled WGS sequence"/>
</dbReference>
<proteinExistence type="predicted"/>
<accession>A0A4U5NV79</accession>
<dbReference type="EMBL" id="AZBU02000003">
    <property type="protein sequence ID" value="TKR87101.1"/>
    <property type="molecule type" value="Genomic_DNA"/>
</dbReference>
<name>A0A4U5NV79_STECR</name>
<gene>
    <name evidence="1" type="ORF">L596_011560</name>
</gene>
<organism evidence="1 2">
    <name type="scientific">Steinernema carpocapsae</name>
    <name type="common">Entomopathogenic nematode</name>
    <dbReference type="NCBI Taxonomy" id="34508"/>
    <lineage>
        <taxon>Eukaryota</taxon>
        <taxon>Metazoa</taxon>
        <taxon>Ecdysozoa</taxon>
        <taxon>Nematoda</taxon>
        <taxon>Chromadorea</taxon>
        <taxon>Rhabditida</taxon>
        <taxon>Tylenchina</taxon>
        <taxon>Panagrolaimomorpha</taxon>
        <taxon>Strongyloidoidea</taxon>
        <taxon>Steinernematidae</taxon>
        <taxon>Steinernema</taxon>
    </lineage>
</organism>
<sequence length="81" mass="8781">MSSAEPLSRDLPTVCHSATFQSGLCLCACIPAPRATSCLHRPTSPGHIVYFCVTIKTCALYPCSVPWRPVGVLRSFSLSHF</sequence>
<dbReference type="AlphaFoldDB" id="A0A4U5NV79"/>
<evidence type="ECO:0000313" key="1">
    <source>
        <dbReference type="EMBL" id="TKR87101.1"/>
    </source>
</evidence>